<dbReference type="PANTHER" id="PTHR48051:SF1">
    <property type="entry name" value="RAS SUPPRESSOR PROTEIN 1"/>
    <property type="match status" value="1"/>
</dbReference>
<dbReference type="AlphaFoldDB" id="A0A8X8B847"/>
<organism evidence="3 4">
    <name type="scientific">Brassica carinata</name>
    <name type="common">Ethiopian mustard</name>
    <name type="synonym">Abyssinian cabbage</name>
    <dbReference type="NCBI Taxonomy" id="52824"/>
    <lineage>
        <taxon>Eukaryota</taxon>
        <taxon>Viridiplantae</taxon>
        <taxon>Streptophyta</taxon>
        <taxon>Embryophyta</taxon>
        <taxon>Tracheophyta</taxon>
        <taxon>Spermatophyta</taxon>
        <taxon>Magnoliopsida</taxon>
        <taxon>eudicotyledons</taxon>
        <taxon>Gunneridae</taxon>
        <taxon>Pentapetalae</taxon>
        <taxon>rosids</taxon>
        <taxon>malvids</taxon>
        <taxon>Brassicales</taxon>
        <taxon>Brassicaceae</taxon>
        <taxon>Brassiceae</taxon>
        <taxon>Brassica</taxon>
    </lineage>
</organism>
<dbReference type="Proteomes" id="UP000886595">
    <property type="component" value="Unassembled WGS sequence"/>
</dbReference>
<dbReference type="InterPro" id="IPR032675">
    <property type="entry name" value="LRR_dom_sf"/>
</dbReference>
<dbReference type="Gene3D" id="3.80.10.10">
    <property type="entry name" value="Ribonuclease Inhibitor"/>
    <property type="match status" value="1"/>
</dbReference>
<dbReference type="PANTHER" id="PTHR48051">
    <property type="match status" value="1"/>
</dbReference>
<accession>A0A8X8B847</accession>
<evidence type="ECO:0000313" key="3">
    <source>
        <dbReference type="EMBL" id="KAG2328254.1"/>
    </source>
</evidence>
<dbReference type="GO" id="GO:0005737">
    <property type="term" value="C:cytoplasm"/>
    <property type="evidence" value="ECO:0007669"/>
    <property type="project" value="TreeGrafter"/>
</dbReference>
<evidence type="ECO:0000313" key="4">
    <source>
        <dbReference type="Proteomes" id="UP000886595"/>
    </source>
</evidence>
<proteinExistence type="predicted"/>
<dbReference type="InterPro" id="IPR050216">
    <property type="entry name" value="LRR_domain-containing"/>
</dbReference>
<evidence type="ECO:0000256" key="2">
    <source>
        <dbReference type="ARBA" id="ARBA00022737"/>
    </source>
</evidence>
<dbReference type="SUPFAM" id="SSF52058">
    <property type="entry name" value="L domain-like"/>
    <property type="match status" value="1"/>
</dbReference>
<keyword evidence="2" id="KW-0677">Repeat</keyword>
<gene>
    <name evidence="3" type="ORF">Bca52824_010982</name>
</gene>
<dbReference type="InterPro" id="IPR001611">
    <property type="entry name" value="Leu-rich_rpt"/>
</dbReference>
<comment type="caution">
    <text evidence="3">The sequence shown here is derived from an EMBL/GenBank/DDBJ whole genome shotgun (WGS) entry which is preliminary data.</text>
</comment>
<dbReference type="OrthoDB" id="2187496at2759"/>
<keyword evidence="4" id="KW-1185">Reference proteome</keyword>
<dbReference type="Pfam" id="PF00560">
    <property type="entry name" value="LRR_1"/>
    <property type="match status" value="1"/>
</dbReference>
<dbReference type="PROSITE" id="PS51450">
    <property type="entry name" value="LRR"/>
    <property type="match status" value="1"/>
</dbReference>
<dbReference type="EMBL" id="JAAMPC010000002">
    <property type="protein sequence ID" value="KAG2328254.1"/>
    <property type="molecule type" value="Genomic_DNA"/>
</dbReference>
<sequence>MGKSIDAVQTVTSENYVVGFKVSVNGGMKGVVESDKGMTNCSAIRSGFTLRQLDVSNNKLTSLPNEIGLLTQFEIFKSNNNRQSMLQKIKVDLSANMLSELPETVTKLSKLKTLELNNMGLTTLPYVLFKMCLQLSTLGFHNTKITVETLRQLE</sequence>
<keyword evidence="1" id="KW-0433">Leucine-rich repeat</keyword>
<evidence type="ECO:0000256" key="1">
    <source>
        <dbReference type="ARBA" id="ARBA00022614"/>
    </source>
</evidence>
<reference evidence="3 4" key="1">
    <citation type="submission" date="2020-02" db="EMBL/GenBank/DDBJ databases">
        <authorList>
            <person name="Ma Q."/>
            <person name="Huang Y."/>
            <person name="Song X."/>
            <person name="Pei D."/>
        </authorList>
    </citation>
    <scope>NUCLEOTIDE SEQUENCE [LARGE SCALE GENOMIC DNA]</scope>
    <source>
        <strain evidence="3">Sxm20200214</strain>
        <tissue evidence="3">Leaf</tissue>
    </source>
</reference>
<protein>
    <submittedName>
        <fullName evidence="3">Uncharacterized protein</fullName>
    </submittedName>
</protein>
<name>A0A8X8B847_BRACI</name>